<evidence type="ECO:0000313" key="2">
    <source>
        <dbReference type="Proteomes" id="UP000179284"/>
    </source>
</evidence>
<evidence type="ECO:0000313" key="1">
    <source>
        <dbReference type="EMBL" id="AOZ97308.1"/>
    </source>
</evidence>
<dbReference type="AlphaFoldDB" id="A0A1D9P3Y4"/>
<protein>
    <submittedName>
        <fullName evidence="1">Uncharacterized protein</fullName>
    </submittedName>
</protein>
<sequence>MKIKKSKEVIIELMKALSRKEIRKRMSAIPLENIYQLKCNTTTKTSDKGSNVYYSEVMAEYILGKAKQLQIIQENNVWKIEPSEGLGYFKDSRTNIIQAPKDNDGKPHFDRNAETILCRDMYIRCKNGEYFDHIGKILDFQTPLARLRKVDKAQYKSRKIGKVDLISYSSDERPTIWLLEAKNEKNKESMYRCVMEGFTYLQTIDKKRYIKELKKLYPQFEIDPSSITFRTAPLIAYEGEQFKEMGEASENPKSHEKLIELMRFLNITFYFSYKIESDKIVIRKHFI</sequence>
<proteinExistence type="predicted"/>
<dbReference type="Proteomes" id="UP000179284">
    <property type="component" value="Chromosome I"/>
</dbReference>
<organism evidence="1 2">
    <name type="scientific">Butyrivibrio hungatei</name>
    <dbReference type="NCBI Taxonomy" id="185008"/>
    <lineage>
        <taxon>Bacteria</taxon>
        <taxon>Bacillati</taxon>
        <taxon>Bacillota</taxon>
        <taxon>Clostridia</taxon>
        <taxon>Lachnospirales</taxon>
        <taxon>Lachnospiraceae</taxon>
        <taxon>Butyrivibrio</taxon>
    </lineage>
</organism>
<name>A0A1D9P3Y4_9FIRM</name>
<keyword evidence="2" id="KW-1185">Reference proteome</keyword>
<gene>
    <name evidence="1" type="ORF">bhn_I2275</name>
</gene>
<accession>A0A1D9P3Y4</accession>
<dbReference type="KEGG" id="bhu:bhn_I2275"/>
<dbReference type="EMBL" id="CP017831">
    <property type="protein sequence ID" value="AOZ97308.1"/>
    <property type="molecule type" value="Genomic_DNA"/>
</dbReference>
<reference evidence="2" key="1">
    <citation type="submission" date="2016-10" db="EMBL/GenBank/DDBJ databases">
        <title>The complete genome sequence of the rumen bacterium Butyrivibrio hungatei MB2003.</title>
        <authorList>
            <person name="Palevich N."/>
            <person name="Kelly W.J."/>
            <person name="Leahy S.C."/>
            <person name="Altermann E."/>
            <person name="Rakonjac J."/>
            <person name="Attwood G.T."/>
        </authorList>
    </citation>
    <scope>NUCLEOTIDE SEQUENCE [LARGE SCALE GENOMIC DNA]</scope>
    <source>
        <strain evidence="2">MB2003</strain>
    </source>
</reference>